<dbReference type="CDD" id="cd07721">
    <property type="entry name" value="yflN-like_MBL-fold"/>
    <property type="match status" value="1"/>
</dbReference>
<dbReference type="SUPFAM" id="SSF56281">
    <property type="entry name" value="Metallo-hydrolase/oxidoreductase"/>
    <property type="match status" value="1"/>
</dbReference>
<feature type="domain" description="Metallo-beta-lactamase" evidence="5">
    <location>
        <begin position="20"/>
        <end position="214"/>
    </location>
</feature>
<dbReference type="InterPro" id="IPR036866">
    <property type="entry name" value="RibonucZ/Hydroxyglut_hydro"/>
</dbReference>
<gene>
    <name evidence="6" type="ORF">OMP38_08335</name>
</gene>
<dbReference type="PANTHER" id="PTHR42951">
    <property type="entry name" value="METALLO-BETA-LACTAMASE DOMAIN-CONTAINING"/>
    <property type="match status" value="1"/>
</dbReference>
<dbReference type="Pfam" id="PF00753">
    <property type="entry name" value="Lactamase_B"/>
    <property type="match status" value="1"/>
</dbReference>
<dbReference type="EMBL" id="JAPDHZ010000002">
    <property type="protein sequence ID" value="MDG0790872.1"/>
    <property type="molecule type" value="Genomic_DNA"/>
</dbReference>
<evidence type="ECO:0000256" key="4">
    <source>
        <dbReference type="SAM" id="MobiDB-lite"/>
    </source>
</evidence>
<proteinExistence type="predicted"/>
<accession>A0A9X4KF03</accession>
<dbReference type="RefSeq" id="WP_277564662.1">
    <property type="nucleotide sequence ID" value="NZ_JAPDHZ010000002.1"/>
</dbReference>
<dbReference type="Gene3D" id="3.60.15.10">
    <property type="entry name" value="Ribonuclease Z/Hydroxyacylglutathione hydrolase-like"/>
    <property type="match status" value="1"/>
</dbReference>
<dbReference type="AlphaFoldDB" id="A0A9X4KF03"/>
<evidence type="ECO:0000256" key="3">
    <source>
        <dbReference type="ARBA" id="ARBA00048505"/>
    </source>
</evidence>
<dbReference type="Proteomes" id="UP001153387">
    <property type="component" value="Unassembled WGS sequence"/>
</dbReference>
<evidence type="ECO:0000256" key="2">
    <source>
        <dbReference type="ARBA" id="ARBA00034301"/>
    </source>
</evidence>
<evidence type="ECO:0000313" key="6">
    <source>
        <dbReference type="EMBL" id="MDG0790872.1"/>
    </source>
</evidence>
<name>A0A9X4KF03_9BACL</name>
<keyword evidence="7" id="KW-1185">Reference proteome</keyword>
<feature type="region of interest" description="Disordered" evidence="4">
    <location>
        <begin position="98"/>
        <end position="118"/>
    </location>
</feature>
<dbReference type="InterPro" id="IPR001279">
    <property type="entry name" value="Metallo-B-lactamas"/>
</dbReference>
<sequence>MRMTTRAHVHQLSFMPRFFPVNAYFVEEQDGLTLVDAALPYSAKGIIDAAARIGKPIRRILLTHAHGDHIGALDRLKSALPDAEVLISARDARLLAGDKTLDPGESQSPVKGSVPKPGAVRTRADTLLADGDRVGSLLAVSTPGHTPGSMSFLDTRTGALIAGDAFQIRGGMAVSGKMQPLFPFPAMATWSPAEALRSAKRLVGLQPTLLAVGHGRMVADPLGSMNASVRDAERVLESQGKGGASHVTANRP</sequence>
<comment type="catalytic activity">
    <reaction evidence="1">
        <text>3',5'-cyclic CMP + H2O = CMP + H(+)</text>
        <dbReference type="Rhea" id="RHEA:72675"/>
        <dbReference type="ChEBI" id="CHEBI:15377"/>
        <dbReference type="ChEBI" id="CHEBI:15378"/>
        <dbReference type="ChEBI" id="CHEBI:58003"/>
        <dbReference type="ChEBI" id="CHEBI:60377"/>
    </reaction>
    <physiologicalReaction direction="left-to-right" evidence="1">
        <dbReference type="Rhea" id="RHEA:72676"/>
    </physiologicalReaction>
</comment>
<dbReference type="InterPro" id="IPR050855">
    <property type="entry name" value="NDM-1-like"/>
</dbReference>
<protein>
    <submittedName>
        <fullName evidence="6">MBL fold metallo-hydrolase</fullName>
    </submittedName>
</protein>
<dbReference type="PANTHER" id="PTHR42951:SF9">
    <property type="entry name" value="METAL-DEPENDENT HYDROLASE"/>
    <property type="match status" value="1"/>
</dbReference>
<evidence type="ECO:0000259" key="5">
    <source>
        <dbReference type="SMART" id="SM00849"/>
    </source>
</evidence>
<reference evidence="6 7" key="1">
    <citation type="submission" date="2022-10" db="EMBL/GenBank/DDBJ databases">
        <title>Comparative genomic analysis of Cohnella hashimotonis sp. nov., isolated from the International Space Station.</title>
        <authorList>
            <person name="Simpson A."/>
            <person name="Venkateswaran K."/>
        </authorList>
    </citation>
    <scope>NUCLEOTIDE SEQUENCE [LARGE SCALE GENOMIC DNA]</scope>
    <source>
        <strain evidence="6 7">DSM 18997</strain>
    </source>
</reference>
<evidence type="ECO:0000313" key="7">
    <source>
        <dbReference type="Proteomes" id="UP001153387"/>
    </source>
</evidence>
<evidence type="ECO:0000256" key="1">
    <source>
        <dbReference type="ARBA" id="ARBA00034221"/>
    </source>
</evidence>
<comment type="caution">
    <text evidence="6">The sequence shown here is derived from an EMBL/GenBank/DDBJ whole genome shotgun (WGS) entry which is preliminary data.</text>
</comment>
<dbReference type="SMART" id="SM00849">
    <property type="entry name" value="Lactamase_B"/>
    <property type="match status" value="1"/>
</dbReference>
<organism evidence="6 7">
    <name type="scientific">Cohnella ginsengisoli</name>
    <dbReference type="NCBI Taxonomy" id="425004"/>
    <lineage>
        <taxon>Bacteria</taxon>
        <taxon>Bacillati</taxon>
        <taxon>Bacillota</taxon>
        <taxon>Bacilli</taxon>
        <taxon>Bacillales</taxon>
        <taxon>Paenibacillaceae</taxon>
        <taxon>Cohnella</taxon>
    </lineage>
</organism>
<comment type="catalytic activity">
    <reaction evidence="3">
        <text>3',5'-cyclic UMP + H2O = UMP + H(+)</text>
        <dbReference type="Rhea" id="RHEA:70575"/>
        <dbReference type="ChEBI" id="CHEBI:15377"/>
        <dbReference type="ChEBI" id="CHEBI:15378"/>
        <dbReference type="ChEBI" id="CHEBI:57865"/>
        <dbReference type="ChEBI" id="CHEBI:184387"/>
    </reaction>
    <physiologicalReaction direction="left-to-right" evidence="3">
        <dbReference type="Rhea" id="RHEA:70576"/>
    </physiologicalReaction>
</comment>
<comment type="function">
    <text evidence="2">Counteracts the endogenous Pycsar antiviral defense system. Phosphodiesterase that enables metal-dependent hydrolysis of host cyclic nucleotide Pycsar defense signals such as cCMP and cUMP.</text>
</comment>